<dbReference type="PROSITE" id="PS50206">
    <property type="entry name" value="RHODANESE_3"/>
    <property type="match status" value="2"/>
</dbReference>
<proteinExistence type="predicted"/>
<evidence type="ECO:0000256" key="1">
    <source>
        <dbReference type="ARBA" id="ARBA00022679"/>
    </source>
</evidence>
<feature type="domain" description="Rhodanese" evidence="3">
    <location>
        <begin position="32"/>
        <end position="149"/>
    </location>
</feature>
<dbReference type="Proteomes" id="UP001165135">
    <property type="component" value="Unassembled WGS sequence"/>
</dbReference>
<sequence length="291" mass="30386">MNDETPLADGAVNGQTGGVHPLIDVPSLVRAARGGVTLLDVRWRLGGPPGIEAYRRGHLPGAVFIDLDRDLAAPPGAGGRHPLPDAKEFQAAMRRAGVRQDDLVVVYDDADATAAARAWWTLRYFGHERVRVLDGGYQAWADAGQPVTTEVPSVKEGDFTAAPGHLPLLDADGALAVAKDGVLLDARAPERYRGEVEPVDPIAGHIPGAVNAPTHGNVGVDGRFLPAGLLRERFAGLGATDAAEVGAYCGSGVTAAHEILALTLAGVPAALYAGSWSDWITDPARPVEKSD</sequence>
<dbReference type="EMBL" id="BSTJ01000008">
    <property type="protein sequence ID" value="GLY77939.1"/>
    <property type="molecule type" value="Genomic_DNA"/>
</dbReference>
<dbReference type="InterPro" id="IPR001307">
    <property type="entry name" value="Thiosulphate_STrfase_CS"/>
</dbReference>
<name>A0A9W6RLZ1_9ACTN</name>
<dbReference type="CDD" id="cd01449">
    <property type="entry name" value="TST_Repeat_2"/>
    <property type="match status" value="1"/>
</dbReference>
<dbReference type="InterPro" id="IPR001763">
    <property type="entry name" value="Rhodanese-like_dom"/>
</dbReference>
<comment type="caution">
    <text evidence="4">The sequence shown here is derived from an EMBL/GenBank/DDBJ whole genome shotgun (WGS) entry which is preliminary data.</text>
</comment>
<dbReference type="CDD" id="cd01448">
    <property type="entry name" value="TST_Repeat_1"/>
    <property type="match status" value="1"/>
</dbReference>
<keyword evidence="1" id="KW-0808">Transferase</keyword>
<evidence type="ECO:0000313" key="4">
    <source>
        <dbReference type="EMBL" id="GLY77939.1"/>
    </source>
</evidence>
<gene>
    <name evidence="4" type="ORF">Airi01_062060</name>
</gene>
<organism evidence="4 5">
    <name type="scientific">Actinoallomurus iriomotensis</name>
    <dbReference type="NCBI Taxonomy" id="478107"/>
    <lineage>
        <taxon>Bacteria</taxon>
        <taxon>Bacillati</taxon>
        <taxon>Actinomycetota</taxon>
        <taxon>Actinomycetes</taxon>
        <taxon>Streptosporangiales</taxon>
        <taxon>Thermomonosporaceae</taxon>
        <taxon>Actinoallomurus</taxon>
    </lineage>
</organism>
<feature type="domain" description="Rhodanese" evidence="3">
    <location>
        <begin position="177"/>
        <end position="288"/>
    </location>
</feature>
<protein>
    <submittedName>
        <fullName evidence="4">Sulfurtransferase</fullName>
    </submittedName>
</protein>
<keyword evidence="2" id="KW-0677">Repeat</keyword>
<evidence type="ECO:0000256" key="2">
    <source>
        <dbReference type="ARBA" id="ARBA00022737"/>
    </source>
</evidence>
<dbReference type="Pfam" id="PF00581">
    <property type="entry name" value="Rhodanese"/>
    <property type="match status" value="2"/>
</dbReference>
<reference evidence="4" key="1">
    <citation type="submission" date="2023-03" db="EMBL/GenBank/DDBJ databases">
        <title>Actinoallomurus iriomotensis NBRC 103681.</title>
        <authorList>
            <person name="Ichikawa N."/>
            <person name="Sato H."/>
            <person name="Tonouchi N."/>
        </authorList>
    </citation>
    <scope>NUCLEOTIDE SEQUENCE</scope>
    <source>
        <strain evidence="4">NBRC 103681</strain>
    </source>
</reference>
<dbReference type="AlphaFoldDB" id="A0A9W6RLZ1"/>
<dbReference type="SMART" id="SM00450">
    <property type="entry name" value="RHOD"/>
    <property type="match status" value="2"/>
</dbReference>
<dbReference type="SUPFAM" id="SSF52821">
    <property type="entry name" value="Rhodanese/Cell cycle control phosphatase"/>
    <property type="match status" value="2"/>
</dbReference>
<dbReference type="PANTHER" id="PTHR11364">
    <property type="entry name" value="THIOSULFATE SULFERTANSFERASE"/>
    <property type="match status" value="1"/>
</dbReference>
<dbReference type="GO" id="GO:0004792">
    <property type="term" value="F:thiosulfate-cyanide sulfurtransferase activity"/>
    <property type="evidence" value="ECO:0007669"/>
    <property type="project" value="InterPro"/>
</dbReference>
<dbReference type="InterPro" id="IPR045078">
    <property type="entry name" value="TST/MPST-like"/>
</dbReference>
<accession>A0A9W6RLZ1</accession>
<evidence type="ECO:0000259" key="3">
    <source>
        <dbReference type="PROSITE" id="PS50206"/>
    </source>
</evidence>
<dbReference type="Gene3D" id="3.40.250.10">
    <property type="entry name" value="Rhodanese-like domain"/>
    <property type="match status" value="2"/>
</dbReference>
<dbReference type="PROSITE" id="PS00380">
    <property type="entry name" value="RHODANESE_1"/>
    <property type="match status" value="1"/>
</dbReference>
<dbReference type="PANTHER" id="PTHR11364:SF27">
    <property type="entry name" value="SULFURTRANSFERASE"/>
    <property type="match status" value="1"/>
</dbReference>
<dbReference type="InterPro" id="IPR036873">
    <property type="entry name" value="Rhodanese-like_dom_sf"/>
</dbReference>
<evidence type="ECO:0000313" key="5">
    <source>
        <dbReference type="Proteomes" id="UP001165135"/>
    </source>
</evidence>